<dbReference type="InterPro" id="IPR036890">
    <property type="entry name" value="HATPase_C_sf"/>
</dbReference>
<dbReference type="AlphaFoldDB" id="A0A372DP06"/>
<gene>
    <name evidence="14" type="ORF">D0Y53_05905</name>
</gene>
<dbReference type="SUPFAM" id="SSF47384">
    <property type="entry name" value="Homodimeric domain of signal transducing histidine kinase"/>
    <property type="match status" value="1"/>
</dbReference>
<feature type="transmembrane region" description="Helical" evidence="10">
    <location>
        <begin position="323"/>
        <end position="341"/>
    </location>
</feature>
<dbReference type="EC" id="2.7.13.3" evidence="3"/>
<sequence>MLPTMRQTPADDTDPRIPASARGGYVLAGLVLAASLVLVFLYWRNAHAREVQAAEAEFAARVDETSAQLAQRLATYELVARGGVALFASVARPSRRQWQDYVDGLNLRTRYPELVGLGFANYATAVQLSALQQLMRDSGEGLFSVWPHGVRERYGAVLYMDPRTRENLATIGYDMYSDPVRQEAMAAARDSGRPRMSGRVQLVRDDGKPGPALLLFLPVYRAGDHPGSIAARRESMQGWVYSPLRVPGFVDATLDKVAYRPGLRIVDVTAGEELLYADPPPAGAPAFAKSTTLEAYGRRWRLDFSSEPWAAIDARMTGLRTTLAVGMLASLLLFGIALVLARTQLRAERLAARMTESYRRSELRFRSAMEYSAIGKALLDHAGHIVDLNPSLARILGRTRAQLLGTAFDGHFVDGADQPQRGRERDLAAGEGVYRGTRTLLRDDGSLRQAQLTFSPVPGNIGQDITRLVQVEDVTDRLRAEAQVLALNRTLEARVAARTRELTLANRELESFAYGVSHDLRAPLRAIDGFSRLLEERYGAALGAEGRDYLARVRNAAARMGSLIEALLKMARLGRGGIKPVPLDLSRMAAEILAELRAGEPGRTVEVEIAPGLQATGDASLVRNLLQNLLGNAWKFTRDRPDARIEFGREADGAFFVRDNGAGFAAEYADKLFRPFQRLHSQEQFAGDGIGLATVKRIVERHGGEVHAEGAVDAGATFRFTLPAQAPDEV</sequence>
<dbReference type="InterPro" id="IPR006189">
    <property type="entry name" value="CHASE_dom"/>
</dbReference>
<comment type="catalytic activity">
    <reaction evidence="1">
        <text>ATP + protein L-histidine = ADP + protein N-phospho-L-histidine.</text>
        <dbReference type="EC" id="2.7.13.3"/>
    </reaction>
</comment>
<keyword evidence="6 10" id="KW-0812">Transmembrane</keyword>
<organism evidence="14 15">
    <name type="scientific">Cognatiluteimonas weifangensis</name>
    <dbReference type="NCBI Taxonomy" id="2303539"/>
    <lineage>
        <taxon>Bacteria</taxon>
        <taxon>Pseudomonadati</taxon>
        <taxon>Pseudomonadota</taxon>
        <taxon>Gammaproteobacteria</taxon>
        <taxon>Lysobacterales</taxon>
        <taxon>Lysobacteraceae</taxon>
        <taxon>Cognatiluteimonas</taxon>
    </lineage>
</organism>
<evidence type="ECO:0000259" key="11">
    <source>
        <dbReference type="PROSITE" id="PS50109"/>
    </source>
</evidence>
<dbReference type="SUPFAM" id="SSF55874">
    <property type="entry name" value="ATPase domain of HSP90 chaperone/DNA topoisomerase II/histidine kinase"/>
    <property type="match status" value="1"/>
</dbReference>
<dbReference type="InterPro" id="IPR000014">
    <property type="entry name" value="PAS"/>
</dbReference>
<evidence type="ECO:0000256" key="3">
    <source>
        <dbReference type="ARBA" id="ARBA00012438"/>
    </source>
</evidence>
<keyword evidence="8 10" id="KW-1133">Transmembrane helix</keyword>
<dbReference type="CDD" id="cd00130">
    <property type="entry name" value="PAS"/>
    <property type="match status" value="1"/>
</dbReference>
<dbReference type="Gene3D" id="3.30.450.350">
    <property type="entry name" value="CHASE domain"/>
    <property type="match status" value="1"/>
</dbReference>
<dbReference type="PANTHER" id="PTHR42878:SF15">
    <property type="entry name" value="BACTERIOPHYTOCHROME"/>
    <property type="match status" value="1"/>
</dbReference>
<proteinExistence type="predicted"/>
<feature type="domain" description="CHASE" evidence="13">
    <location>
        <begin position="151"/>
        <end position="258"/>
    </location>
</feature>
<dbReference type="InterPro" id="IPR003594">
    <property type="entry name" value="HATPase_dom"/>
</dbReference>
<dbReference type="PROSITE" id="PS50839">
    <property type="entry name" value="CHASE"/>
    <property type="match status" value="1"/>
</dbReference>
<evidence type="ECO:0000256" key="9">
    <source>
        <dbReference type="ARBA" id="ARBA00023136"/>
    </source>
</evidence>
<dbReference type="Pfam" id="PF13426">
    <property type="entry name" value="PAS_9"/>
    <property type="match status" value="1"/>
</dbReference>
<accession>A0A372DP06</accession>
<dbReference type="PRINTS" id="PR00344">
    <property type="entry name" value="BCTRLSENSOR"/>
</dbReference>
<dbReference type="GO" id="GO:0005886">
    <property type="term" value="C:plasma membrane"/>
    <property type="evidence" value="ECO:0007669"/>
    <property type="project" value="UniProtKB-ARBA"/>
</dbReference>
<dbReference type="SUPFAM" id="SSF55785">
    <property type="entry name" value="PYP-like sensor domain (PAS domain)"/>
    <property type="match status" value="1"/>
</dbReference>
<evidence type="ECO:0000256" key="2">
    <source>
        <dbReference type="ARBA" id="ARBA00004370"/>
    </source>
</evidence>
<comment type="caution">
    <text evidence="14">The sequence shown here is derived from an EMBL/GenBank/DDBJ whole genome shotgun (WGS) entry which is preliminary data.</text>
</comment>
<dbReference type="NCBIfam" id="TIGR00229">
    <property type="entry name" value="sensory_box"/>
    <property type="match status" value="1"/>
</dbReference>
<dbReference type="PROSITE" id="PS50109">
    <property type="entry name" value="HIS_KIN"/>
    <property type="match status" value="1"/>
</dbReference>
<dbReference type="GO" id="GO:0000156">
    <property type="term" value="F:phosphorelay response regulator activity"/>
    <property type="evidence" value="ECO:0007669"/>
    <property type="project" value="TreeGrafter"/>
</dbReference>
<dbReference type="SMART" id="SM00388">
    <property type="entry name" value="HisKA"/>
    <property type="match status" value="1"/>
</dbReference>
<evidence type="ECO:0000313" key="14">
    <source>
        <dbReference type="EMBL" id="RFP61249.1"/>
    </source>
</evidence>
<evidence type="ECO:0000256" key="1">
    <source>
        <dbReference type="ARBA" id="ARBA00000085"/>
    </source>
</evidence>
<evidence type="ECO:0000259" key="12">
    <source>
        <dbReference type="PROSITE" id="PS50112"/>
    </source>
</evidence>
<dbReference type="Gene3D" id="3.30.565.10">
    <property type="entry name" value="Histidine kinase-like ATPase, C-terminal domain"/>
    <property type="match status" value="1"/>
</dbReference>
<dbReference type="InterPro" id="IPR036097">
    <property type="entry name" value="HisK_dim/P_sf"/>
</dbReference>
<keyword evidence="7" id="KW-0418">Kinase</keyword>
<feature type="transmembrane region" description="Helical" evidence="10">
    <location>
        <begin position="24"/>
        <end position="43"/>
    </location>
</feature>
<dbReference type="InterPro" id="IPR004358">
    <property type="entry name" value="Sig_transdc_His_kin-like_C"/>
</dbReference>
<dbReference type="PROSITE" id="PS50112">
    <property type="entry name" value="PAS"/>
    <property type="match status" value="1"/>
</dbReference>
<evidence type="ECO:0000313" key="15">
    <source>
        <dbReference type="Proteomes" id="UP000262917"/>
    </source>
</evidence>
<dbReference type="SMART" id="SM00387">
    <property type="entry name" value="HATPase_c"/>
    <property type="match status" value="1"/>
</dbReference>
<dbReference type="Pfam" id="PF03924">
    <property type="entry name" value="CHASE"/>
    <property type="match status" value="1"/>
</dbReference>
<dbReference type="SMART" id="SM01079">
    <property type="entry name" value="CHASE"/>
    <property type="match status" value="1"/>
</dbReference>
<feature type="domain" description="PAS" evidence="12">
    <location>
        <begin position="361"/>
        <end position="405"/>
    </location>
</feature>
<evidence type="ECO:0000256" key="7">
    <source>
        <dbReference type="ARBA" id="ARBA00022777"/>
    </source>
</evidence>
<dbReference type="InterPro" id="IPR003661">
    <property type="entry name" value="HisK_dim/P_dom"/>
</dbReference>
<dbReference type="GO" id="GO:0007234">
    <property type="term" value="P:osmosensory signaling via phosphorelay pathway"/>
    <property type="evidence" value="ECO:0007669"/>
    <property type="project" value="TreeGrafter"/>
</dbReference>
<dbReference type="CDD" id="cd00082">
    <property type="entry name" value="HisKA"/>
    <property type="match status" value="1"/>
</dbReference>
<dbReference type="InterPro" id="IPR042240">
    <property type="entry name" value="CHASE_sf"/>
</dbReference>
<dbReference type="Pfam" id="PF00512">
    <property type="entry name" value="HisKA"/>
    <property type="match status" value="1"/>
</dbReference>
<dbReference type="Proteomes" id="UP000262917">
    <property type="component" value="Unassembled WGS sequence"/>
</dbReference>
<feature type="domain" description="Histidine kinase" evidence="11">
    <location>
        <begin position="515"/>
        <end position="726"/>
    </location>
</feature>
<evidence type="ECO:0000256" key="8">
    <source>
        <dbReference type="ARBA" id="ARBA00022989"/>
    </source>
</evidence>
<dbReference type="InterPro" id="IPR005467">
    <property type="entry name" value="His_kinase_dom"/>
</dbReference>
<name>A0A372DP06_9GAMM</name>
<keyword evidence="4" id="KW-0597">Phosphoprotein</keyword>
<evidence type="ECO:0000256" key="6">
    <source>
        <dbReference type="ARBA" id="ARBA00022692"/>
    </source>
</evidence>
<evidence type="ECO:0000259" key="13">
    <source>
        <dbReference type="PROSITE" id="PS50839"/>
    </source>
</evidence>
<dbReference type="Pfam" id="PF02518">
    <property type="entry name" value="HATPase_c"/>
    <property type="match status" value="1"/>
</dbReference>
<reference evidence="14 15" key="1">
    <citation type="submission" date="2018-08" db="EMBL/GenBank/DDBJ databases">
        <title>Lysobacter weifangensis sp. nov., a new member of the family 'Xanthomonadaceae', isolated from soil in a farmland.</title>
        <authorList>
            <person name="Zhao H."/>
        </authorList>
    </citation>
    <scope>NUCLEOTIDE SEQUENCE [LARGE SCALE GENOMIC DNA]</scope>
    <source>
        <strain evidence="14 15">WF-2</strain>
    </source>
</reference>
<dbReference type="FunFam" id="1.10.287.130:FF:000070">
    <property type="entry name" value="Histidine kinase sensor protein"/>
    <property type="match status" value="1"/>
</dbReference>
<keyword evidence="15" id="KW-1185">Reference proteome</keyword>
<dbReference type="SMART" id="SM00091">
    <property type="entry name" value="PAS"/>
    <property type="match status" value="1"/>
</dbReference>
<dbReference type="PANTHER" id="PTHR42878">
    <property type="entry name" value="TWO-COMPONENT HISTIDINE KINASE"/>
    <property type="match status" value="1"/>
</dbReference>
<keyword evidence="9 10" id="KW-0472">Membrane</keyword>
<dbReference type="EMBL" id="QVPD01000004">
    <property type="protein sequence ID" value="RFP61249.1"/>
    <property type="molecule type" value="Genomic_DNA"/>
</dbReference>
<dbReference type="FunFam" id="3.30.565.10:FF:000006">
    <property type="entry name" value="Sensor histidine kinase WalK"/>
    <property type="match status" value="1"/>
</dbReference>
<protein>
    <recommendedName>
        <fullName evidence="3">histidine kinase</fullName>
        <ecNumber evidence="3">2.7.13.3</ecNumber>
    </recommendedName>
</protein>
<dbReference type="Gene3D" id="1.10.287.130">
    <property type="match status" value="1"/>
</dbReference>
<dbReference type="InterPro" id="IPR035965">
    <property type="entry name" value="PAS-like_dom_sf"/>
</dbReference>
<dbReference type="InterPro" id="IPR050351">
    <property type="entry name" value="BphY/WalK/GraS-like"/>
</dbReference>
<evidence type="ECO:0000256" key="4">
    <source>
        <dbReference type="ARBA" id="ARBA00022553"/>
    </source>
</evidence>
<comment type="subcellular location">
    <subcellularLocation>
        <location evidence="2">Membrane</location>
    </subcellularLocation>
</comment>
<dbReference type="GO" id="GO:0000155">
    <property type="term" value="F:phosphorelay sensor kinase activity"/>
    <property type="evidence" value="ECO:0007669"/>
    <property type="project" value="InterPro"/>
</dbReference>
<evidence type="ECO:0000256" key="10">
    <source>
        <dbReference type="SAM" id="Phobius"/>
    </source>
</evidence>
<evidence type="ECO:0000256" key="5">
    <source>
        <dbReference type="ARBA" id="ARBA00022679"/>
    </source>
</evidence>
<dbReference type="Gene3D" id="3.30.450.20">
    <property type="entry name" value="PAS domain"/>
    <property type="match status" value="1"/>
</dbReference>
<keyword evidence="5" id="KW-0808">Transferase</keyword>
<dbReference type="GO" id="GO:0030295">
    <property type="term" value="F:protein kinase activator activity"/>
    <property type="evidence" value="ECO:0007669"/>
    <property type="project" value="TreeGrafter"/>
</dbReference>